<evidence type="ECO:0000256" key="4">
    <source>
        <dbReference type="ARBA" id="ARBA00022777"/>
    </source>
</evidence>
<comment type="similarity">
    <text evidence="1">Belongs to the ATP:guanido phosphotransferase family.</text>
</comment>
<feature type="domain" description="Phosphagen kinase C-terminal" evidence="8">
    <location>
        <begin position="106"/>
        <end position="343"/>
    </location>
</feature>
<keyword evidence="4" id="KW-0418">Kinase</keyword>
<keyword evidence="2 9" id="KW-0808">Transferase</keyword>
<dbReference type="GO" id="GO:0005615">
    <property type="term" value="C:extracellular space"/>
    <property type="evidence" value="ECO:0007669"/>
    <property type="project" value="TreeGrafter"/>
</dbReference>
<dbReference type="GO" id="GO:0046314">
    <property type="term" value="P:phosphocreatine biosynthetic process"/>
    <property type="evidence" value="ECO:0007669"/>
    <property type="project" value="InterPro"/>
</dbReference>
<protein>
    <submittedName>
        <fullName evidence="9">Putative ATP:guanido phosphotransferase YacI</fullName>
        <ecNumber evidence="9">2.7.3.-</ecNumber>
    </submittedName>
</protein>
<keyword evidence="5" id="KW-0067">ATP-binding</keyword>
<dbReference type="Gene3D" id="1.10.135.10">
    <property type="entry name" value="ATP:guanido phosphotransferase, N-terminal domain"/>
    <property type="match status" value="1"/>
</dbReference>
<dbReference type="Gene3D" id="3.30.590.10">
    <property type="entry name" value="Glutamine synthetase/guanido kinase, catalytic domain"/>
    <property type="match status" value="1"/>
</dbReference>
<evidence type="ECO:0000259" key="7">
    <source>
        <dbReference type="PROSITE" id="PS51509"/>
    </source>
</evidence>
<dbReference type="EC" id="2.7.3.-" evidence="9"/>
<dbReference type="GO" id="GO:0005524">
    <property type="term" value="F:ATP binding"/>
    <property type="evidence" value="ECO:0007669"/>
    <property type="project" value="UniProtKB-KW"/>
</dbReference>
<dbReference type="InterPro" id="IPR022414">
    <property type="entry name" value="ATP-guanido_PTrfase_cat"/>
</dbReference>
<proteinExistence type="inferred from homology"/>
<dbReference type="Pfam" id="PF00217">
    <property type="entry name" value="ATP-gua_Ptrans"/>
    <property type="match status" value="1"/>
</dbReference>
<evidence type="ECO:0000256" key="5">
    <source>
        <dbReference type="ARBA" id="ARBA00022840"/>
    </source>
</evidence>
<dbReference type="PROSITE" id="PS51509">
    <property type="entry name" value="PHOSPHAGEN_KINASE_N"/>
    <property type="match status" value="1"/>
</dbReference>
<dbReference type="PANTHER" id="PTHR11547">
    <property type="entry name" value="ARGININE OR CREATINE KINASE"/>
    <property type="match status" value="1"/>
</dbReference>
<dbReference type="InterPro" id="IPR022413">
    <property type="entry name" value="ATP-guanido_PTrfase_N"/>
</dbReference>
<dbReference type="AlphaFoldDB" id="A0A1W1CWG9"/>
<name>A0A1W1CWG9_9ZZZZ</name>
<feature type="region of interest" description="Disordered" evidence="6">
    <location>
        <begin position="81"/>
        <end position="102"/>
    </location>
</feature>
<dbReference type="GO" id="GO:0004111">
    <property type="term" value="F:creatine kinase activity"/>
    <property type="evidence" value="ECO:0007669"/>
    <property type="project" value="InterPro"/>
</dbReference>
<organism evidence="9">
    <name type="scientific">hydrothermal vent metagenome</name>
    <dbReference type="NCBI Taxonomy" id="652676"/>
    <lineage>
        <taxon>unclassified sequences</taxon>
        <taxon>metagenomes</taxon>
        <taxon>ecological metagenomes</taxon>
    </lineage>
</organism>
<dbReference type="Pfam" id="PF02807">
    <property type="entry name" value="ATP-gua_PtransN"/>
    <property type="match status" value="1"/>
</dbReference>
<evidence type="ECO:0000259" key="8">
    <source>
        <dbReference type="PROSITE" id="PS51510"/>
    </source>
</evidence>
<accession>A0A1W1CWG9</accession>
<dbReference type="FunFam" id="3.30.590.10:FF:000006">
    <property type="entry name" value="Arginine kinase 1"/>
    <property type="match status" value="1"/>
</dbReference>
<evidence type="ECO:0000256" key="1">
    <source>
        <dbReference type="ARBA" id="ARBA00006798"/>
    </source>
</evidence>
<dbReference type="EMBL" id="FPHN01000290">
    <property type="protein sequence ID" value="SFV70083.1"/>
    <property type="molecule type" value="Genomic_DNA"/>
</dbReference>
<dbReference type="InterPro" id="IPR014746">
    <property type="entry name" value="Gln_synth/guanido_kin_cat_dom"/>
</dbReference>
<dbReference type="SUPFAM" id="SSF48034">
    <property type="entry name" value="Guanido kinase N-terminal domain"/>
    <property type="match status" value="1"/>
</dbReference>
<evidence type="ECO:0000256" key="2">
    <source>
        <dbReference type="ARBA" id="ARBA00022679"/>
    </source>
</evidence>
<reference evidence="9" key="1">
    <citation type="submission" date="2016-10" db="EMBL/GenBank/DDBJ databases">
        <authorList>
            <person name="de Groot N.N."/>
        </authorList>
    </citation>
    <scope>NUCLEOTIDE SEQUENCE</scope>
</reference>
<dbReference type="PROSITE" id="PS00112">
    <property type="entry name" value="PHOSPHAGEN_KINASE"/>
    <property type="match status" value="1"/>
</dbReference>
<dbReference type="InterPro" id="IPR000749">
    <property type="entry name" value="ATP-guanido_PTrfase"/>
</dbReference>
<dbReference type="InterPro" id="IPR036802">
    <property type="entry name" value="ATP-guanido_PTrfase_N_sf"/>
</dbReference>
<gene>
    <name evidence="9" type="ORF">MNB_SV-14-1124</name>
</gene>
<dbReference type="PANTHER" id="PTHR11547:SF38">
    <property type="entry name" value="ARGININE KINASE 1-RELATED"/>
    <property type="match status" value="1"/>
</dbReference>
<dbReference type="SUPFAM" id="SSF55931">
    <property type="entry name" value="Glutamine synthetase/guanido kinase"/>
    <property type="match status" value="1"/>
</dbReference>
<feature type="domain" description="Phosphagen kinase N-terminal" evidence="7">
    <location>
        <begin position="1"/>
        <end position="79"/>
    </location>
</feature>
<evidence type="ECO:0000313" key="9">
    <source>
        <dbReference type="EMBL" id="SFV70083.1"/>
    </source>
</evidence>
<dbReference type="FunFam" id="1.10.135.10:FF:000003">
    <property type="entry name" value="Three-domain arginine kinase"/>
    <property type="match status" value="1"/>
</dbReference>
<keyword evidence="3" id="KW-0547">Nucleotide-binding</keyword>
<dbReference type="PROSITE" id="PS51510">
    <property type="entry name" value="PHOSPHAGEN_KINASE_C"/>
    <property type="match status" value="1"/>
</dbReference>
<evidence type="ECO:0000256" key="3">
    <source>
        <dbReference type="ARBA" id="ARBA00022741"/>
    </source>
</evidence>
<sequence>MNKFPNFPNDCKSLLCKHLSKELFEELKNKKTSNGFTLKDAINSGVENIDSGIGVYAGDEESYSLFAKLFDPIIQEYHGFSPTDKHQSNLNPNDLEAPNPDPKGQYIVSTRIRVGRNIDNMPLGSAITKEQREQVEALVVEGLKQLDGELKGKYYPLLGMSKEIQEELIKEHFLFKEGDRFLASAGLNRDWPEGRGIYHNDNKTFLVWVNEEDQLRIISMQMGGDIKEVFTRLVSAIKSIEKKVNFSYNEHIGYISSCPTNLGTAMRASVHIALPKLSKNMKLFKDITDKHHLQIRGVHGEHSQSEGGVYDISNKRRVGVSEVMCVQDMYNGVVELISTEKSL</sequence>
<dbReference type="InterPro" id="IPR022415">
    <property type="entry name" value="ATP-guanido_PTrfase_AS"/>
</dbReference>
<dbReference type="CDD" id="cd07931">
    <property type="entry name" value="eukaryotic_phosphagen_kinases"/>
    <property type="match status" value="1"/>
</dbReference>
<evidence type="ECO:0000256" key="6">
    <source>
        <dbReference type="SAM" id="MobiDB-lite"/>
    </source>
</evidence>